<dbReference type="SUPFAM" id="SSF53474">
    <property type="entry name" value="alpha/beta-Hydrolases"/>
    <property type="match status" value="1"/>
</dbReference>
<evidence type="ECO:0000313" key="3">
    <source>
        <dbReference type="Proteomes" id="UP001235064"/>
    </source>
</evidence>
<gene>
    <name evidence="2" type="ORF">QSV35_01215</name>
</gene>
<feature type="domain" description="AB hydrolase-1" evidence="1">
    <location>
        <begin position="24"/>
        <end position="275"/>
    </location>
</feature>
<name>A0ABT7MU18_9MICO</name>
<protein>
    <submittedName>
        <fullName evidence="2">Alpha/beta fold hydrolase</fullName>
    </submittedName>
</protein>
<dbReference type="PRINTS" id="PR00111">
    <property type="entry name" value="ABHYDROLASE"/>
</dbReference>
<dbReference type="GO" id="GO:0016787">
    <property type="term" value="F:hydrolase activity"/>
    <property type="evidence" value="ECO:0007669"/>
    <property type="project" value="UniProtKB-KW"/>
</dbReference>
<dbReference type="EMBL" id="JASXSZ010000001">
    <property type="protein sequence ID" value="MDL9977940.1"/>
    <property type="molecule type" value="Genomic_DNA"/>
</dbReference>
<dbReference type="RefSeq" id="WP_286285868.1">
    <property type="nucleotide sequence ID" value="NZ_JASXSZ010000001.1"/>
</dbReference>
<dbReference type="InterPro" id="IPR000073">
    <property type="entry name" value="AB_hydrolase_1"/>
</dbReference>
<proteinExistence type="predicted"/>
<sequence>MNEITLHDGRALAWHEFGDAAGRPVLFFPGSSSSGLAGRGIDAPAQAAGIRLLSIDRPGLGHSDPAPARRLVDVPDDIAELLDQQGLERVGVLGHSAGGATALAVTHRLPDRVTATVIGAGSGPYAEEWFRAEAEIPGMSKTFYGLARRAPRVFGAVLQSSTPRTAKSIDRTIGMISRGDSPDAVYARTHPDETRAALEAVADGFRQGSRGPTEDARVVCLPWGFRVEDVHGHVEWWHGLQDGNVRPAAGRAITSRLPDVTAHFVDGGHFTLLDGAHPIWEALGSS</sequence>
<keyword evidence="3" id="KW-1185">Reference proteome</keyword>
<evidence type="ECO:0000313" key="2">
    <source>
        <dbReference type="EMBL" id="MDL9977940.1"/>
    </source>
</evidence>
<accession>A0ABT7MU18</accession>
<evidence type="ECO:0000259" key="1">
    <source>
        <dbReference type="Pfam" id="PF00561"/>
    </source>
</evidence>
<keyword evidence="2" id="KW-0378">Hydrolase</keyword>
<dbReference type="PANTHER" id="PTHR45763">
    <property type="entry name" value="HYDROLASE, ALPHA/BETA FOLD FAMILY PROTEIN, EXPRESSED-RELATED"/>
    <property type="match status" value="1"/>
</dbReference>
<dbReference type="Pfam" id="PF00561">
    <property type="entry name" value="Abhydrolase_1"/>
    <property type="match status" value="1"/>
</dbReference>
<reference evidence="2 3" key="1">
    <citation type="submission" date="2023-06" db="EMBL/GenBank/DDBJ databases">
        <title>Microbacterium sp. nov., isolated from a waste landfill.</title>
        <authorList>
            <person name="Wen W."/>
        </authorList>
    </citation>
    <scope>NUCLEOTIDE SEQUENCE [LARGE SCALE GENOMIC DNA]</scope>
    <source>
        <strain evidence="2 3">ASV49</strain>
    </source>
</reference>
<organism evidence="2 3">
    <name type="scientific">Microbacterium candidum</name>
    <dbReference type="NCBI Taxonomy" id="3041922"/>
    <lineage>
        <taxon>Bacteria</taxon>
        <taxon>Bacillati</taxon>
        <taxon>Actinomycetota</taxon>
        <taxon>Actinomycetes</taxon>
        <taxon>Micrococcales</taxon>
        <taxon>Microbacteriaceae</taxon>
        <taxon>Microbacterium</taxon>
    </lineage>
</organism>
<dbReference type="PANTHER" id="PTHR45763:SF46">
    <property type="entry name" value="AB HYDROLASE-1 DOMAIN-CONTAINING PROTEIN"/>
    <property type="match status" value="1"/>
</dbReference>
<dbReference type="Gene3D" id="3.40.50.1820">
    <property type="entry name" value="alpha/beta hydrolase"/>
    <property type="match status" value="1"/>
</dbReference>
<dbReference type="Proteomes" id="UP001235064">
    <property type="component" value="Unassembled WGS sequence"/>
</dbReference>
<dbReference type="InterPro" id="IPR029058">
    <property type="entry name" value="AB_hydrolase_fold"/>
</dbReference>
<comment type="caution">
    <text evidence="2">The sequence shown here is derived from an EMBL/GenBank/DDBJ whole genome shotgun (WGS) entry which is preliminary data.</text>
</comment>